<sequence>MHLEKKKIVEGYIGENVVKFRRFKFESFWEARVAAFAMVRSVCADEKFDAISECGREHSTCYKRQLGQKLCDTTFCNCLKQAQKIHEEDACGTVLNGMCAVAVAFGEEHYEKAA</sequence>
<dbReference type="Proteomes" id="UP000095287">
    <property type="component" value="Unplaced"/>
</dbReference>
<evidence type="ECO:0000313" key="1">
    <source>
        <dbReference type="Proteomes" id="UP000095287"/>
    </source>
</evidence>
<dbReference type="WBParaSite" id="L893_g13887.t1">
    <property type="protein sequence ID" value="L893_g13887.t1"/>
    <property type="gene ID" value="L893_g13887"/>
</dbReference>
<protein>
    <submittedName>
        <fullName evidence="2">Phospholipase A(2)</fullName>
    </submittedName>
</protein>
<keyword evidence="1" id="KW-1185">Reference proteome</keyword>
<proteinExistence type="predicted"/>
<reference evidence="2" key="1">
    <citation type="submission" date="2016-11" db="UniProtKB">
        <authorList>
            <consortium name="WormBaseParasite"/>
        </authorList>
    </citation>
    <scope>IDENTIFICATION</scope>
</reference>
<name>A0A1I7Y8Z9_9BILA</name>
<dbReference type="InterPro" id="IPR053322">
    <property type="entry name" value="PLA2-like"/>
</dbReference>
<dbReference type="PANTHER" id="PTHR34228">
    <property type="entry name" value="PROTEIN CBG09474-RELATED"/>
    <property type="match status" value="1"/>
</dbReference>
<accession>A0A1I7Y8Z9</accession>
<evidence type="ECO:0000313" key="2">
    <source>
        <dbReference type="WBParaSite" id="L893_g13887.t1"/>
    </source>
</evidence>
<dbReference type="AlphaFoldDB" id="A0A1I7Y8Z9"/>
<organism evidence="1 2">
    <name type="scientific">Steinernema glaseri</name>
    <dbReference type="NCBI Taxonomy" id="37863"/>
    <lineage>
        <taxon>Eukaryota</taxon>
        <taxon>Metazoa</taxon>
        <taxon>Ecdysozoa</taxon>
        <taxon>Nematoda</taxon>
        <taxon>Chromadorea</taxon>
        <taxon>Rhabditida</taxon>
        <taxon>Tylenchina</taxon>
        <taxon>Panagrolaimomorpha</taxon>
        <taxon>Strongyloidoidea</taxon>
        <taxon>Steinernematidae</taxon>
        <taxon>Steinernema</taxon>
    </lineage>
</organism>